<proteinExistence type="predicted"/>
<accession>A0ABS3YQV6</accession>
<keyword evidence="2" id="KW-1185">Reference proteome</keyword>
<organism evidence="1 2">
    <name type="scientific">Niastella soli</name>
    <dbReference type="NCBI Taxonomy" id="2821487"/>
    <lineage>
        <taxon>Bacteria</taxon>
        <taxon>Pseudomonadati</taxon>
        <taxon>Bacteroidota</taxon>
        <taxon>Chitinophagia</taxon>
        <taxon>Chitinophagales</taxon>
        <taxon>Chitinophagaceae</taxon>
        <taxon>Niastella</taxon>
    </lineage>
</organism>
<name>A0ABS3YQV6_9BACT</name>
<evidence type="ECO:0000313" key="1">
    <source>
        <dbReference type="EMBL" id="MBO9200214.1"/>
    </source>
</evidence>
<reference evidence="1 2" key="1">
    <citation type="submission" date="2021-03" db="EMBL/GenBank/DDBJ databases">
        <title>Assistant Professor.</title>
        <authorList>
            <person name="Huq M.A."/>
        </authorList>
    </citation>
    <scope>NUCLEOTIDE SEQUENCE [LARGE SCALE GENOMIC DNA]</scope>
    <source>
        <strain evidence="1 2">MAH-29</strain>
    </source>
</reference>
<dbReference type="RefSeq" id="WP_209138268.1">
    <property type="nucleotide sequence ID" value="NZ_JAGHKO010000001.1"/>
</dbReference>
<evidence type="ECO:0000313" key="2">
    <source>
        <dbReference type="Proteomes" id="UP000677244"/>
    </source>
</evidence>
<gene>
    <name evidence="1" type="ORF">J7I42_08090</name>
</gene>
<dbReference type="EMBL" id="JAGHKO010000001">
    <property type="protein sequence ID" value="MBO9200214.1"/>
    <property type="molecule type" value="Genomic_DNA"/>
</dbReference>
<protein>
    <recommendedName>
        <fullName evidence="3">CHRD domain-containing protein</fullName>
    </recommendedName>
</protein>
<comment type="caution">
    <text evidence="1">The sequence shown here is derived from an EMBL/GenBank/DDBJ whole genome shotgun (WGS) entry which is preliminary data.</text>
</comment>
<dbReference type="Proteomes" id="UP000677244">
    <property type="component" value="Unassembled WGS sequence"/>
</dbReference>
<sequence length="231" mass="25295">MKKPIRTPLTNRLHISVTCLLLFQLLNPYQGNGQLVAFKPVAKDTSASRIRNIIFTTPVAKNTTINGLAIGLMPITWYPEQTLNINGVSISASPIDPFLAIYLLAFTIPNSGGTVEKDLNNRHFYLDSNTSNGKYNGLLVGSYTPMVTCNGINITALMNSATKMNGLSVAGLFNRHYSFKGVLIAGIRNKTTRGKGLQIGLLNRCQDGKLVQIGLLNRIGKRTIPFINLKF</sequence>
<evidence type="ECO:0008006" key="3">
    <source>
        <dbReference type="Google" id="ProtNLM"/>
    </source>
</evidence>